<dbReference type="PROSITE" id="PS51184">
    <property type="entry name" value="JMJC"/>
    <property type="match status" value="1"/>
</dbReference>
<evidence type="ECO:0000259" key="1">
    <source>
        <dbReference type="PROSITE" id="PS51184"/>
    </source>
</evidence>
<dbReference type="Proteomes" id="UP000750711">
    <property type="component" value="Unassembled WGS sequence"/>
</dbReference>
<dbReference type="InterPro" id="IPR003347">
    <property type="entry name" value="JmjC_dom"/>
</dbReference>
<dbReference type="SUPFAM" id="SSF51197">
    <property type="entry name" value="Clavaminate synthase-like"/>
    <property type="match status" value="1"/>
</dbReference>
<evidence type="ECO:0000313" key="3">
    <source>
        <dbReference type="Proteomes" id="UP000750711"/>
    </source>
</evidence>
<proteinExistence type="predicted"/>
<gene>
    <name evidence="2" type="ORF">GP486_003217</name>
</gene>
<comment type="caution">
    <text evidence="2">The sequence shown here is derived from an EMBL/GenBank/DDBJ whole genome shotgun (WGS) entry which is preliminary data.</text>
</comment>
<protein>
    <recommendedName>
        <fullName evidence="1">JmjC domain-containing protein</fullName>
    </recommendedName>
</protein>
<sequence>MDNTATVELAGESLATTSSQPDWLEAVSGFRSRSRGRSLGADGGSESGTCTNFEEAAEPSSECQGVVRDSGDDRLLMLNTIKWLEAMDRRVWATDLKNSWYRQFISCMNRLAAIAILAEPHVGGKTNTSPILYLTMKEAGAKLTEPYPPAGLILIRCSGGAATDGTGIRDFLEGLRGYRKVDVQDPRRKVGGSLATSWNTSKVVNRFGMNTPPEQEPPINLLDLDCTQPKVVPDCFIPDNMRFLSKLKPDAGRPAIGSSIKVEWCLLGQAGSGSLPHFDHCGFWTWVMVQEGLKLWLVCKLSDDERKTFASEGINFSGGEWYIVPMRKGDVIVMAPGTVHAVFSPVDTLCFGGNAWSNFTMGDTMKSIYEERVNPAVTNDNQPSELSSLLDEAARRIRVSGSMDKYGGRDQVDMFFKYYKVGNPICPVVITNKPRGLEMEGDK</sequence>
<name>A0A9P8LDN0_9PEZI</name>
<organism evidence="2 3">
    <name type="scientific">Trichoglossum hirsutum</name>
    <dbReference type="NCBI Taxonomy" id="265104"/>
    <lineage>
        <taxon>Eukaryota</taxon>
        <taxon>Fungi</taxon>
        <taxon>Dikarya</taxon>
        <taxon>Ascomycota</taxon>
        <taxon>Pezizomycotina</taxon>
        <taxon>Geoglossomycetes</taxon>
        <taxon>Geoglossales</taxon>
        <taxon>Geoglossaceae</taxon>
        <taxon>Trichoglossum</taxon>
    </lineage>
</organism>
<dbReference type="EMBL" id="JAGHQM010000416">
    <property type="protein sequence ID" value="KAH0562077.1"/>
    <property type="molecule type" value="Genomic_DNA"/>
</dbReference>
<dbReference type="Gene3D" id="2.60.120.650">
    <property type="entry name" value="Cupin"/>
    <property type="match status" value="1"/>
</dbReference>
<reference evidence="2" key="1">
    <citation type="submission" date="2021-03" db="EMBL/GenBank/DDBJ databases">
        <title>Comparative genomics and phylogenomic investigation of the class Geoglossomycetes provide insights into ecological specialization and systematics.</title>
        <authorList>
            <person name="Melie T."/>
            <person name="Pirro S."/>
            <person name="Miller A.N."/>
            <person name="Quandt A."/>
        </authorList>
    </citation>
    <scope>NUCLEOTIDE SEQUENCE</scope>
    <source>
        <strain evidence="2">CAQ_001_2017</strain>
    </source>
</reference>
<feature type="domain" description="JmjC" evidence="1">
    <location>
        <begin position="217"/>
        <end position="372"/>
    </location>
</feature>
<dbReference type="SMART" id="SM00558">
    <property type="entry name" value="JmjC"/>
    <property type="match status" value="1"/>
</dbReference>
<dbReference type="AlphaFoldDB" id="A0A9P8LDN0"/>
<evidence type="ECO:0000313" key="2">
    <source>
        <dbReference type="EMBL" id="KAH0562077.1"/>
    </source>
</evidence>
<keyword evidence="3" id="KW-1185">Reference proteome</keyword>
<accession>A0A9P8LDN0</accession>